<keyword evidence="1" id="KW-0732">Signal</keyword>
<dbReference type="RefSeq" id="WP_316435381.1">
    <property type="nucleotide sequence ID" value="NZ_CP053586.1"/>
</dbReference>
<reference evidence="2" key="1">
    <citation type="submission" date="2020-05" db="EMBL/GenBank/DDBJ databases">
        <authorList>
            <person name="Zhu T."/>
            <person name="Keshari N."/>
            <person name="Lu X."/>
        </authorList>
    </citation>
    <scope>NUCLEOTIDE SEQUENCE</scope>
    <source>
        <strain evidence="2">NK1-12</strain>
    </source>
</reference>
<evidence type="ECO:0000256" key="1">
    <source>
        <dbReference type="SAM" id="SignalP"/>
    </source>
</evidence>
<gene>
    <name evidence="2" type="ORF">HJG54_12905</name>
</gene>
<dbReference type="EMBL" id="CP053586">
    <property type="protein sequence ID" value="WNZ23665.1"/>
    <property type="molecule type" value="Genomic_DNA"/>
</dbReference>
<name>A0AA96WEN0_9CYAN</name>
<dbReference type="AlphaFoldDB" id="A0AA96WEN0"/>
<accession>A0AA96WEN0</accession>
<organism evidence="2">
    <name type="scientific">Leptolyngbya sp. NK1-12</name>
    <dbReference type="NCBI Taxonomy" id="2547451"/>
    <lineage>
        <taxon>Bacteria</taxon>
        <taxon>Bacillati</taxon>
        <taxon>Cyanobacteriota</taxon>
        <taxon>Cyanophyceae</taxon>
        <taxon>Leptolyngbyales</taxon>
        <taxon>Leptolyngbyaceae</taxon>
        <taxon>Leptolyngbya group</taxon>
        <taxon>Leptolyngbya</taxon>
    </lineage>
</organism>
<feature type="signal peptide" evidence="1">
    <location>
        <begin position="1"/>
        <end position="23"/>
    </location>
</feature>
<proteinExistence type="predicted"/>
<protein>
    <submittedName>
        <fullName evidence="2">Uncharacterized protein</fullName>
    </submittedName>
</protein>
<evidence type="ECO:0000313" key="2">
    <source>
        <dbReference type="EMBL" id="WNZ23665.1"/>
    </source>
</evidence>
<sequence>MRINWTTVLSVGLMTLMSVRVSAFPSLIPGQSPQEAMELWQSNIVYDSSTKTYYVKQGEGLCSLRQVNFELPTAQASPPGFVTSIETLEGSCNFPPTRVLNFIHPESTVTARATVRTTTEKYSERSSSDTAYLEQLFEMVLPDRPRAVANCAVSLSVQLPTGRRLSVTDSFYGSISTSGERSSCEGRFDHIIIPRRS</sequence>
<feature type="chain" id="PRO_5041648993" evidence="1">
    <location>
        <begin position="24"/>
        <end position="197"/>
    </location>
</feature>